<evidence type="ECO:0000259" key="2">
    <source>
        <dbReference type="Pfam" id="PF14244"/>
    </source>
</evidence>
<feature type="region of interest" description="Disordered" evidence="1">
    <location>
        <begin position="1"/>
        <end position="22"/>
    </location>
</feature>
<reference evidence="3" key="1">
    <citation type="journal article" date="2014" name="Nat. Commun.">
        <title>The tobacco genome sequence and its comparison with those of tomato and potato.</title>
        <authorList>
            <person name="Sierro N."/>
            <person name="Battey J.N."/>
            <person name="Ouadi S."/>
            <person name="Bakaher N."/>
            <person name="Bovet L."/>
            <person name="Willig A."/>
            <person name="Goepfert S."/>
            <person name="Peitsch M.C."/>
            <person name="Ivanov N.V."/>
        </authorList>
    </citation>
    <scope>NUCLEOTIDE SEQUENCE [LARGE SCALE GENOMIC DNA]</scope>
</reference>
<dbReference type="PANTHER" id="PTHR37610:SF40">
    <property type="entry name" value="OS01G0909600 PROTEIN"/>
    <property type="match status" value="1"/>
</dbReference>
<dbReference type="KEGG" id="nta:107781609"/>
<evidence type="ECO:0000313" key="4">
    <source>
        <dbReference type="RefSeq" id="XP_016457831.1"/>
    </source>
</evidence>
<protein>
    <submittedName>
        <fullName evidence="4">Uncharacterized protein LOC107781609</fullName>
    </submittedName>
</protein>
<evidence type="ECO:0000313" key="3">
    <source>
        <dbReference type="Proteomes" id="UP000790787"/>
    </source>
</evidence>
<dbReference type="PANTHER" id="PTHR37610">
    <property type="entry name" value="CCHC-TYPE DOMAIN-CONTAINING PROTEIN"/>
    <property type="match status" value="1"/>
</dbReference>
<evidence type="ECO:0000256" key="1">
    <source>
        <dbReference type="SAM" id="MobiDB-lite"/>
    </source>
</evidence>
<gene>
    <name evidence="4" type="primary">LOC107781609</name>
</gene>
<dbReference type="InterPro" id="IPR029472">
    <property type="entry name" value="Copia-like_N"/>
</dbReference>
<keyword evidence="3" id="KW-1185">Reference proteome</keyword>
<accession>A0A1S3YZT4</accession>
<proteinExistence type="predicted"/>
<dbReference type="AlphaFoldDB" id="A0A1S3YZT4"/>
<feature type="region of interest" description="Disordered" evidence="1">
    <location>
        <begin position="251"/>
        <end position="271"/>
    </location>
</feature>
<dbReference type="OrthoDB" id="1717805at2759"/>
<sequence>MTIVEDDDQSTPTMAEPPNQSSVNINSPLYMHPSDNPGAALVPVPCDGFGYRSWRKGVMRALSVKNKPGFINGECKRPDSDSSKFRLWERYDDMVTSWILNSLTKEIADSVEYVTDAFELWRELEDRYDQTNGTKLYQIQKEINDLSQGALDITGYYIKMKKLWEELNTLIVKSHCTYNCTCGAKESMYKAEQDKRLIQFLMGLNETYTIVRGSILMMNHLPSIAQTFSLLIQEERQRKIKPNNHLALESSALSASTNRPGSFKTNYSPNNNHNNMNRPFCDYCKRPGHTKEKCYKLHEYLQSFSQNQNPNTNHNQTSNFNQNPRQSFNYNHNSNNN</sequence>
<dbReference type="Pfam" id="PF14244">
    <property type="entry name" value="Retrotran_gag_3"/>
    <property type="match status" value="1"/>
</dbReference>
<feature type="compositionally biased region" description="Polar residues" evidence="1">
    <location>
        <begin position="10"/>
        <end position="22"/>
    </location>
</feature>
<organism evidence="3 4">
    <name type="scientific">Nicotiana tabacum</name>
    <name type="common">Common tobacco</name>
    <dbReference type="NCBI Taxonomy" id="4097"/>
    <lineage>
        <taxon>Eukaryota</taxon>
        <taxon>Viridiplantae</taxon>
        <taxon>Streptophyta</taxon>
        <taxon>Embryophyta</taxon>
        <taxon>Tracheophyta</taxon>
        <taxon>Spermatophyta</taxon>
        <taxon>Magnoliopsida</taxon>
        <taxon>eudicotyledons</taxon>
        <taxon>Gunneridae</taxon>
        <taxon>Pentapetalae</taxon>
        <taxon>asterids</taxon>
        <taxon>lamiids</taxon>
        <taxon>Solanales</taxon>
        <taxon>Solanaceae</taxon>
        <taxon>Nicotianoideae</taxon>
        <taxon>Nicotianeae</taxon>
        <taxon>Nicotiana</taxon>
    </lineage>
</organism>
<dbReference type="STRING" id="4097.A0A1S3YZT4"/>
<name>A0A1S3YZT4_TOBAC</name>
<dbReference type="Proteomes" id="UP000790787">
    <property type="component" value="Chromosome 15"/>
</dbReference>
<dbReference type="PaxDb" id="4097-A0A1S3YZT4"/>
<feature type="domain" description="Retrotransposon Copia-like N-terminal" evidence="2">
    <location>
        <begin position="32"/>
        <end position="79"/>
    </location>
</feature>
<dbReference type="GeneID" id="107781609"/>
<reference evidence="4" key="2">
    <citation type="submission" date="2025-08" db="UniProtKB">
        <authorList>
            <consortium name="RefSeq"/>
        </authorList>
    </citation>
    <scope>IDENTIFICATION</scope>
    <source>
        <tissue evidence="4">Leaf</tissue>
    </source>
</reference>
<feature type="region of interest" description="Disordered" evidence="1">
    <location>
        <begin position="305"/>
        <end position="337"/>
    </location>
</feature>
<dbReference type="RefSeq" id="XP_016457831.1">
    <property type="nucleotide sequence ID" value="XM_016602345.1"/>
</dbReference>